<keyword evidence="2" id="KW-1185">Reference proteome</keyword>
<name>A0A843W6I7_COLES</name>
<dbReference type="AlphaFoldDB" id="A0A843W6I7"/>
<protein>
    <submittedName>
        <fullName evidence="1">Uncharacterized protein</fullName>
    </submittedName>
</protein>
<sequence length="76" mass="8509">MHPLCRMRISRLTREVLLTLLEGNSPDRTQNLANSITGESNVAVECGIRLWQSNVAVECGIRMWHSTAAVECSIRL</sequence>
<dbReference type="Proteomes" id="UP000652761">
    <property type="component" value="Unassembled WGS sequence"/>
</dbReference>
<gene>
    <name evidence="1" type="ORF">Taro_032577</name>
</gene>
<reference evidence="1" key="1">
    <citation type="submission" date="2017-07" db="EMBL/GenBank/DDBJ databases">
        <title>Taro Niue Genome Assembly and Annotation.</title>
        <authorList>
            <person name="Atibalentja N."/>
            <person name="Keating K."/>
            <person name="Fields C.J."/>
        </authorList>
    </citation>
    <scope>NUCLEOTIDE SEQUENCE</scope>
    <source>
        <strain evidence="1">Niue_2</strain>
        <tissue evidence="1">Leaf</tissue>
    </source>
</reference>
<organism evidence="1 2">
    <name type="scientific">Colocasia esculenta</name>
    <name type="common">Wild taro</name>
    <name type="synonym">Arum esculentum</name>
    <dbReference type="NCBI Taxonomy" id="4460"/>
    <lineage>
        <taxon>Eukaryota</taxon>
        <taxon>Viridiplantae</taxon>
        <taxon>Streptophyta</taxon>
        <taxon>Embryophyta</taxon>
        <taxon>Tracheophyta</taxon>
        <taxon>Spermatophyta</taxon>
        <taxon>Magnoliopsida</taxon>
        <taxon>Liliopsida</taxon>
        <taxon>Araceae</taxon>
        <taxon>Aroideae</taxon>
        <taxon>Colocasieae</taxon>
        <taxon>Colocasia</taxon>
    </lineage>
</organism>
<evidence type="ECO:0000313" key="2">
    <source>
        <dbReference type="Proteomes" id="UP000652761"/>
    </source>
</evidence>
<dbReference type="EMBL" id="NMUH01002420">
    <property type="protein sequence ID" value="MQL99853.1"/>
    <property type="molecule type" value="Genomic_DNA"/>
</dbReference>
<accession>A0A843W6I7</accession>
<proteinExistence type="predicted"/>
<comment type="caution">
    <text evidence="1">The sequence shown here is derived from an EMBL/GenBank/DDBJ whole genome shotgun (WGS) entry which is preliminary data.</text>
</comment>
<evidence type="ECO:0000313" key="1">
    <source>
        <dbReference type="EMBL" id="MQL99853.1"/>
    </source>
</evidence>